<proteinExistence type="predicted"/>
<dbReference type="EMBL" id="BK015164">
    <property type="protein sequence ID" value="DAD93673.1"/>
    <property type="molecule type" value="Genomic_DNA"/>
</dbReference>
<accession>A0A8S5NG87</accession>
<reference evidence="1" key="1">
    <citation type="journal article" date="2021" name="Proc. Natl. Acad. Sci. U.S.A.">
        <title>A Catalog of Tens of Thousands of Viruses from Human Metagenomes Reveals Hidden Associations with Chronic Diseases.</title>
        <authorList>
            <person name="Tisza M.J."/>
            <person name="Buck C.B."/>
        </authorList>
    </citation>
    <scope>NUCLEOTIDE SEQUENCE</scope>
    <source>
        <strain evidence="1">CtLmu1</strain>
    </source>
</reference>
<organism evidence="1">
    <name type="scientific">Siphoviridae sp. ctLmu1</name>
    <dbReference type="NCBI Taxonomy" id="2826253"/>
    <lineage>
        <taxon>Viruses</taxon>
        <taxon>Duplodnaviria</taxon>
        <taxon>Heunggongvirae</taxon>
        <taxon>Uroviricota</taxon>
        <taxon>Caudoviricetes</taxon>
    </lineage>
</organism>
<name>A0A8S5NG87_9CAUD</name>
<protein>
    <submittedName>
        <fullName evidence="1">Uncharacterized protein</fullName>
    </submittedName>
</protein>
<sequence>MPRKGLCLVSDVFYIDYKDFFGGSFLLPIFEERRGSQWLPEAENQSRPL</sequence>
<evidence type="ECO:0000313" key="1">
    <source>
        <dbReference type="EMBL" id="DAD93673.1"/>
    </source>
</evidence>